<dbReference type="GO" id="GO:0006353">
    <property type="term" value="P:DNA-templated transcription termination"/>
    <property type="evidence" value="ECO:0007669"/>
    <property type="project" value="UniProtKB-KW"/>
</dbReference>
<dbReference type="InterPro" id="IPR027073">
    <property type="entry name" value="5_3_exoribonuclease"/>
</dbReference>
<dbReference type="GO" id="GO:0008270">
    <property type="term" value="F:zinc ion binding"/>
    <property type="evidence" value="ECO:0007669"/>
    <property type="project" value="UniProtKB-KW"/>
</dbReference>
<evidence type="ECO:0000256" key="3">
    <source>
        <dbReference type="ARBA" id="ARBA00022472"/>
    </source>
</evidence>
<reference evidence="19" key="1">
    <citation type="submission" date="2020-04" db="EMBL/GenBank/DDBJ databases">
        <title>Analysis of mating type loci in Filobasidium floriforme.</title>
        <authorList>
            <person name="Nowrousian M."/>
        </authorList>
    </citation>
    <scope>NUCLEOTIDE SEQUENCE</scope>
    <source>
        <strain evidence="19">CBS 6242</strain>
    </source>
</reference>
<feature type="region of interest" description="Disordered" evidence="17">
    <location>
        <begin position="440"/>
        <end position="475"/>
    </location>
</feature>
<dbReference type="GO" id="GO:0003723">
    <property type="term" value="F:RNA binding"/>
    <property type="evidence" value="ECO:0007669"/>
    <property type="project" value="TreeGrafter"/>
</dbReference>
<evidence type="ECO:0000256" key="12">
    <source>
        <dbReference type="ARBA" id="ARBA00023242"/>
    </source>
</evidence>
<dbReference type="GO" id="GO:0006364">
    <property type="term" value="P:rRNA processing"/>
    <property type="evidence" value="ECO:0007669"/>
    <property type="project" value="UniProtKB-KW"/>
</dbReference>
<sequence length="1108" mass="122178">MVCQDEAKGLDRITDTAFCIYNQGVPALFRWLSKKYPKIVERVIEDKPEKVTGPDGKETYEEINYGGPNPNGFEVDNLYLDMNGIVHPCTHPEGKPAPETEEEMMVEVFKYTERVVNMARPRKVLMMAIDGVAPRAKMNQQRSRRFRAAQEAADKEESRLEAVKMFEEMGHPVSAATQAELDKKGWDTNAITPGTPFMDLLAASLRYWVAWKLNNDPGWKNLDVIISDASVPGEGEHKIMDWIRRQRTQAEHDPNTSHVIYGLDADLIMLALATHEPYFKVLREDVFFQQSRDSGCRICGQVGHIAAQCTGQKKVKQDKHDVKNAPVEEKPFIFLDVSTLREYLAVELDLRSPVVPFELERAIDDWVFLIFFVGNDFLPHLPSLEIREGAIDTLLRIWKREFERMGGYVTNHGRVEMDRAQFILEGLAADEDSIFQKRREAEERQNPAMKRERNTRGNDQGNARRNTREQAPPPGTIQAHEVSLVEVSAPPVKSIHHSLPARPGFMPAAAPPVEMPVIGQRGKMSLVDHPVQEDRTVIKKANMSAAEALRAKLASSTEASIETEKTDEETKPDLTGEDYDQAGEEAGDGTSPRGKKRKAKNDRPVPVIAKEEEDALDDEDDADEDEAPPNPDADQPLPKKFKLKKNPDGTVDYEDTVKLWEPGYRERYYREKFGVELSDITFRTEVVKAYMEGMNWVLHYYFQGTPSWEWFYPFYYAPFAADFKDIQNYDIAFTMGRPFKPFEQLMGVFPAASKKHLPEPYQQLMIGEDSPILDFYPPDFEIDMNGKKMAWQGIALLPFISQDRLLGAIATVEPLLTPDEKRRNTIGDNVMLISDDNDLYPKFCELYTKKKATRAVPIDGKLSRGICGAVLDDPKCIPGASLDSPLKDVEECPDITDNRTLSVRYYFPKMLRPHRSMLLPGVRHPQTVLNEQDREQTRTGRRGGRGGRGGGRGGAFNGPPRGGGQTAAYSAPAYGGYGGGGALQQPQAQNYGGNPGGYGVSASGYGLGGTGAYNAGGAYGGYGGYGGAGAAYQTAYVQPSYGAPAGQAAYGGYGAAQGGYGGYGAAAGAAAGGYGGYGGYGGGNPGRGGGYGGYGQAAPRGGRGRGGY</sequence>
<dbReference type="AlphaFoldDB" id="A0A8K0JNU9"/>
<keyword evidence="16" id="KW-0862">Zinc</keyword>
<keyword evidence="16" id="KW-0479">Metal-binding</keyword>
<dbReference type="InterPro" id="IPR017151">
    <property type="entry name" value="Xrn2/3/4"/>
</dbReference>
<comment type="subcellular location">
    <subcellularLocation>
        <location evidence="1">Nucleus</location>
    </subcellularLocation>
</comment>
<dbReference type="InterPro" id="IPR004859">
    <property type="entry name" value="Xrn1_N"/>
</dbReference>
<evidence type="ECO:0000256" key="10">
    <source>
        <dbReference type="ARBA" id="ARBA00023054"/>
    </source>
</evidence>
<dbReference type="CDD" id="cd18673">
    <property type="entry name" value="PIN_XRN1-2-like"/>
    <property type="match status" value="1"/>
</dbReference>
<comment type="subunit">
    <text evidence="14">Interacts with RAI1; the interaction is direct, stabilizes RAT1 protein structure and may stimulate its exoribonuclease activity. The interaction also stimulates RAI1 pyrophosphohydrolase activity, probably by recruiting it to mRNA substrates.</text>
</comment>
<dbReference type="PROSITE" id="PS50158">
    <property type="entry name" value="ZF_CCHC"/>
    <property type="match status" value="1"/>
</dbReference>
<dbReference type="PANTHER" id="PTHR12341:SF41">
    <property type="entry name" value="5'-3' EXORIBONUCLEASE 2"/>
    <property type="match status" value="1"/>
</dbReference>
<evidence type="ECO:0000256" key="5">
    <source>
        <dbReference type="ARBA" id="ARBA00022664"/>
    </source>
</evidence>
<dbReference type="PIRSF" id="PIRSF037239">
    <property type="entry name" value="Exonuclease_Xrn2"/>
    <property type="match status" value="1"/>
</dbReference>
<evidence type="ECO:0000256" key="6">
    <source>
        <dbReference type="ARBA" id="ARBA00022722"/>
    </source>
</evidence>
<keyword evidence="7 15" id="KW-0378">Hydrolase</keyword>
<dbReference type="GO" id="GO:0005634">
    <property type="term" value="C:nucleus"/>
    <property type="evidence" value="ECO:0007669"/>
    <property type="project" value="UniProtKB-SubCell"/>
</dbReference>
<evidence type="ECO:0000259" key="18">
    <source>
        <dbReference type="PROSITE" id="PS50158"/>
    </source>
</evidence>
<feature type="compositionally biased region" description="Basic and acidic residues" evidence="17">
    <location>
        <begin position="440"/>
        <end position="456"/>
    </location>
</feature>
<evidence type="ECO:0000256" key="8">
    <source>
        <dbReference type="ARBA" id="ARBA00022839"/>
    </source>
</evidence>
<evidence type="ECO:0000313" key="19">
    <source>
        <dbReference type="EMBL" id="KAG7562581.1"/>
    </source>
</evidence>
<comment type="function">
    <text evidence="15">Possesses 5'-&gt;3' exoribonuclease activity. May promote termination of transcription by RNA polymerase II.</text>
</comment>
<dbReference type="InterPro" id="IPR001878">
    <property type="entry name" value="Znf_CCHC"/>
</dbReference>
<feature type="region of interest" description="Disordered" evidence="17">
    <location>
        <begin position="926"/>
        <end position="967"/>
    </location>
</feature>
<feature type="compositionally biased region" description="Acidic residues" evidence="17">
    <location>
        <begin position="575"/>
        <end position="587"/>
    </location>
</feature>
<keyword evidence="8 15" id="KW-0269">Exonuclease</keyword>
<keyword evidence="3" id="KW-0806">Transcription termination</keyword>
<keyword evidence="11" id="KW-0804">Transcription</keyword>
<feature type="compositionally biased region" description="Gly residues" evidence="17">
    <location>
        <begin position="946"/>
        <end position="965"/>
    </location>
</feature>
<dbReference type="Pfam" id="PF00098">
    <property type="entry name" value="zf-CCHC"/>
    <property type="match status" value="1"/>
</dbReference>
<dbReference type="GO" id="GO:0000956">
    <property type="term" value="P:nuclear-transcribed mRNA catabolic process"/>
    <property type="evidence" value="ECO:0007669"/>
    <property type="project" value="TreeGrafter"/>
</dbReference>
<keyword evidence="12" id="KW-0539">Nucleus</keyword>
<organism evidence="19 20">
    <name type="scientific">Filobasidium floriforme</name>
    <dbReference type="NCBI Taxonomy" id="5210"/>
    <lineage>
        <taxon>Eukaryota</taxon>
        <taxon>Fungi</taxon>
        <taxon>Dikarya</taxon>
        <taxon>Basidiomycota</taxon>
        <taxon>Agaricomycotina</taxon>
        <taxon>Tremellomycetes</taxon>
        <taxon>Filobasidiales</taxon>
        <taxon>Filobasidiaceae</taxon>
        <taxon>Filobasidium</taxon>
    </lineage>
</organism>
<comment type="function">
    <text evidence="13">Possesses 5'-&gt;3' exoribonuclease activity. Required for the processing of nuclear mRNA and rRNA precursors. May promote the termination of transcription by RNA polymerase II. Essential for vegetative cell growth and chromosome segregation.</text>
</comment>
<feature type="region of interest" description="Disordered" evidence="17">
    <location>
        <begin position="553"/>
        <end position="646"/>
    </location>
</feature>
<dbReference type="Pfam" id="PF17846">
    <property type="entry name" value="XRN_M"/>
    <property type="match status" value="2"/>
</dbReference>
<evidence type="ECO:0000256" key="4">
    <source>
        <dbReference type="ARBA" id="ARBA00022552"/>
    </source>
</evidence>
<dbReference type="PANTHER" id="PTHR12341">
    <property type="entry name" value="5'-&gt;3' EXORIBONUCLEASE"/>
    <property type="match status" value="1"/>
</dbReference>
<keyword evidence="9" id="KW-0805">Transcription regulation</keyword>
<evidence type="ECO:0000256" key="17">
    <source>
        <dbReference type="SAM" id="MobiDB-lite"/>
    </source>
</evidence>
<feature type="compositionally biased region" description="Basic and acidic residues" evidence="17">
    <location>
        <begin position="562"/>
        <end position="574"/>
    </location>
</feature>
<dbReference type="SMART" id="SM00343">
    <property type="entry name" value="ZnF_C2HC"/>
    <property type="match status" value="1"/>
</dbReference>
<evidence type="ECO:0000256" key="9">
    <source>
        <dbReference type="ARBA" id="ARBA00023015"/>
    </source>
</evidence>
<dbReference type="Proteomes" id="UP000812966">
    <property type="component" value="Unassembled WGS sequence"/>
</dbReference>
<dbReference type="FunFam" id="3.40.50.12390:FF:000003">
    <property type="entry name" value="5'-3' exoribonuclease"/>
    <property type="match status" value="1"/>
</dbReference>
<dbReference type="Pfam" id="PF03159">
    <property type="entry name" value="XRN_N"/>
    <property type="match status" value="1"/>
</dbReference>
<dbReference type="GO" id="GO:0006397">
    <property type="term" value="P:mRNA processing"/>
    <property type="evidence" value="ECO:0007669"/>
    <property type="project" value="UniProtKB-UniRule"/>
</dbReference>
<evidence type="ECO:0000256" key="15">
    <source>
        <dbReference type="PIRNR" id="PIRNR037239"/>
    </source>
</evidence>
<dbReference type="FunFam" id="3.40.50.12390:FF:000005">
    <property type="entry name" value="5'-3' exoribonuclease 2"/>
    <property type="match status" value="1"/>
</dbReference>
<protein>
    <recommendedName>
        <fullName evidence="15">5'-3' exoribonuclease</fullName>
        <ecNumber evidence="15">3.1.13.-</ecNumber>
    </recommendedName>
</protein>
<feature type="domain" description="CCHC-type" evidence="18">
    <location>
        <begin position="296"/>
        <end position="309"/>
    </location>
</feature>
<evidence type="ECO:0000256" key="13">
    <source>
        <dbReference type="ARBA" id="ARBA00046137"/>
    </source>
</evidence>
<accession>A0A8K0JNU9</accession>
<evidence type="ECO:0000256" key="7">
    <source>
        <dbReference type="ARBA" id="ARBA00022801"/>
    </source>
</evidence>
<name>A0A8K0JNU9_9TREE</name>
<keyword evidence="20" id="KW-1185">Reference proteome</keyword>
<keyword evidence="4" id="KW-0698">rRNA processing</keyword>
<evidence type="ECO:0000256" key="16">
    <source>
        <dbReference type="PROSITE-ProRule" id="PRU00047"/>
    </source>
</evidence>
<comment type="similarity">
    <text evidence="2 15">Belongs to the 5'-3' exonuclease family. XRN2/RAT1 subfamily.</text>
</comment>
<proteinExistence type="inferred from homology"/>
<dbReference type="GO" id="GO:0004534">
    <property type="term" value="F:5'-3' RNA exonuclease activity"/>
    <property type="evidence" value="ECO:0007669"/>
    <property type="project" value="UniProtKB-UniRule"/>
</dbReference>
<evidence type="ECO:0000256" key="2">
    <source>
        <dbReference type="ARBA" id="ARBA00006994"/>
    </source>
</evidence>
<evidence type="ECO:0000313" key="20">
    <source>
        <dbReference type="Proteomes" id="UP000812966"/>
    </source>
</evidence>
<evidence type="ECO:0000256" key="1">
    <source>
        <dbReference type="ARBA" id="ARBA00004123"/>
    </source>
</evidence>
<dbReference type="FunFam" id="1.25.40.1050:FF:000002">
    <property type="entry name" value="5'-3' exoribonuclease"/>
    <property type="match status" value="1"/>
</dbReference>
<dbReference type="EMBL" id="JABELV010000029">
    <property type="protein sequence ID" value="KAG7562581.1"/>
    <property type="molecule type" value="Genomic_DNA"/>
</dbReference>
<feature type="compositionally biased region" description="Acidic residues" evidence="17">
    <location>
        <begin position="611"/>
        <end position="627"/>
    </location>
</feature>
<dbReference type="EC" id="3.1.13.-" evidence="15"/>
<keyword evidence="5 15" id="KW-0507">mRNA processing</keyword>
<keyword evidence="6 15" id="KW-0540">Nuclease</keyword>
<evidence type="ECO:0000256" key="11">
    <source>
        <dbReference type="ARBA" id="ARBA00023163"/>
    </source>
</evidence>
<dbReference type="InterPro" id="IPR041412">
    <property type="entry name" value="Xrn1_helical"/>
</dbReference>
<gene>
    <name evidence="19" type="ORF">FFLO_01954</name>
</gene>
<keyword evidence="16" id="KW-0863">Zinc-finger</keyword>
<comment type="caution">
    <text evidence="19">The sequence shown here is derived from an EMBL/GenBank/DDBJ whole genome shotgun (WGS) entry which is preliminary data.</text>
</comment>
<dbReference type="Gene3D" id="1.25.40.1050">
    <property type="match status" value="1"/>
</dbReference>
<evidence type="ECO:0000256" key="14">
    <source>
        <dbReference type="ARBA" id="ARBA00046943"/>
    </source>
</evidence>
<dbReference type="Gene3D" id="3.40.50.12390">
    <property type="match status" value="2"/>
</dbReference>
<keyword evidence="10" id="KW-0175">Coiled coil</keyword>